<comment type="cofactor">
    <cofactor evidence="1">
        <name>Mg(2+)</name>
        <dbReference type="ChEBI" id="CHEBI:18420"/>
    </cofactor>
</comment>
<evidence type="ECO:0000259" key="11">
    <source>
        <dbReference type="Pfam" id="PF14681"/>
    </source>
</evidence>
<feature type="domain" description="Phosphoribosyltransferase" evidence="11">
    <location>
        <begin position="11"/>
        <end position="212"/>
    </location>
</feature>
<evidence type="ECO:0000256" key="2">
    <source>
        <dbReference type="ARBA" id="ARBA00005180"/>
    </source>
</evidence>
<dbReference type="InterPro" id="IPR029057">
    <property type="entry name" value="PRTase-like"/>
</dbReference>
<evidence type="ECO:0000256" key="9">
    <source>
        <dbReference type="ARBA" id="ARBA00023134"/>
    </source>
</evidence>
<evidence type="ECO:0000256" key="8">
    <source>
        <dbReference type="ARBA" id="ARBA00022741"/>
    </source>
</evidence>
<evidence type="ECO:0000313" key="13">
    <source>
        <dbReference type="Proteomes" id="UP000738402"/>
    </source>
</evidence>
<dbReference type="InterPro" id="IPR004001">
    <property type="entry name" value="Actin_CS"/>
</dbReference>
<dbReference type="GO" id="GO:0005525">
    <property type="term" value="F:GTP binding"/>
    <property type="evidence" value="ECO:0007669"/>
    <property type="project" value="UniProtKB-KW"/>
</dbReference>
<dbReference type="Proteomes" id="UP000738402">
    <property type="component" value="Unassembled WGS sequence"/>
</dbReference>
<comment type="pathway">
    <text evidence="2">Pyrimidine metabolism; UMP biosynthesis via salvage pathway; UMP from uracil: step 1/1.</text>
</comment>
<dbReference type="GO" id="GO:0004845">
    <property type="term" value="F:uracil phosphoribosyltransferase activity"/>
    <property type="evidence" value="ECO:0007669"/>
    <property type="project" value="UniProtKB-EC"/>
</dbReference>
<dbReference type="PANTHER" id="PTHR11937">
    <property type="entry name" value="ACTIN"/>
    <property type="match status" value="1"/>
</dbReference>
<sequence>MSQYENVIMLPQTNQLKCLYTIIRDRNTRRGDFIFYSDRIIRLLVEEGLNQLPVEPCQIHTPLGVAYDGHKFQGKICGVSIIRAGESMEQGLRDCCRSVRLGKILIQRDEETATPKLFYVKLPEDIPERYVFLLDPLLATGGSASMAVDVLLQKGVKEERILFLNVLASPEGIEVFKKKFPKIKVITGMIDQALDEKKFVVPGLGDFGDRYYYNGSGTIRAGFAGDEKPKINHSNLVGRPKYNKIMPSAISQTDTFIGSRAQQLRGLLKLKYPLANGIVDDWESLELVWSDVVQQLEAKTNQHPLLVSEHPLNPSKNRDRLAELVFETFNFPALYVAMPAVLSLYSSGRTTGTVLDSGDGVTTVVPIYDGFSVPGTIKRLNFGGRDITRLVQGELMKSGYFLSTSSEFELVRSLKERLCHVNPKPAEQHAKGPAAAEERKEFPLPDGKMVRVAGQTLWQPTELYFQPEKFGVEEVPVHQAVVNSVRKTNYDLRPQLFENIILAGGSTMFRNYGVRLLEEMKLEDPELRLKIYASPERRASCFVGGSILASLSVFKQMWVTKAEYEENPQLVHQNSEKR</sequence>
<dbReference type="Pfam" id="PF00022">
    <property type="entry name" value="Actin"/>
    <property type="match status" value="1"/>
</dbReference>
<gene>
    <name evidence="12" type="ORF">KL933_005066</name>
</gene>
<keyword evidence="7" id="KW-0808">Transferase</keyword>
<evidence type="ECO:0000256" key="6">
    <source>
        <dbReference type="ARBA" id="ARBA00022676"/>
    </source>
</evidence>
<organism evidence="12 13">
    <name type="scientific">Ogataea haglerorum</name>
    <dbReference type="NCBI Taxonomy" id="1937702"/>
    <lineage>
        <taxon>Eukaryota</taxon>
        <taxon>Fungi</taxon>
        <taxon>Dikarya</taxon>
        <taxon>Ascomycota</taxon>
        <taxon>Saccharomycotina</taxon>
        <taxon>Pichiomycetes</taxon>
        <taxon>Pichiales</taxon>
        <taxon>Pichiaceae</taxon>
        <taxon>Ogataea</taxon>
    </lineage>
</organism>
<evidence type="ECO:0000256" key="3">
    <source>
        <dbReference type="ARBA" id="ARBA00009516"/>
    </source>
</evidence>
<dbReference type="InterPro" id="IPR000836">
    <property type="entry name" value="PRTase_dom"/>
</dbReference>
<dbReference type="Gene3D" id="3.40.50.2020">
    <property type="match status" value="1"/>
</dbReference>
<proteinExistence type="inferred from homology"/>
<dbReference type="EMBL" id="JAHLUH010000019">
    <property type="protein sequence ID" value="KAG7724104.1"/>
    <property type="molecule type" value="Genomic_DNA"/>
</dbReference>
<dbReference type="NCBIfam" id="NF001097">
    <property type="entry name" value="PRK00129.1"/>
    <property type="match status" value="1"/>
</dbReference>
<dbReference type="PROSITE" id="PS00432">
    <property type="entry name" value="ACTINS_2"/>
    <property type="match status" value="1"/>
</dbReference>
<accession>A0AAN6D1Z7</accession>
<dbReference type="EC" id="2.4.2.9" evidence="4"/>
<dbReference type="PRINTS" id="PR00190">
    <property type="entry name" value="ACTIN"/>
</dbReference>
<dbReference type="Gene3D" id="3.30.420.40">
    <property type="match status" value="2"/>
</dbReference>
<dbReference type="GO" id="GO:0008655">
    <property type="term" value="P:pyrimidine-containing compound salvage"/>
    <property type="evidence" value="ECO:0007669"/>
    <property type="project" value="UniProtKB-ARBA"/>
</dbReference>
<dbReference type="InterPro" id="IPR004000">
    <property type="entry name" value="Actin"/>
</dbReference>
<keyword evidence="6" id="KW-0328">Glycosyltransferase</keyword>
<evidence type="ECO:0000256" key="10">
    <source>
        <dbReference type="RuleBase" id="RU000487"/>
    </source>
</evidence>
<protein>
    <recommendedName>
        <fullName evidence="4">uracil phosphoribosyltransferase</fullName>
        <ecNumber evidence="4">2.4.2.9</ecNumber>
    </recommendedName>
</protein>
<dbReference type="Gene3D" id="3.90.640.10">
    <property type="entry name" value="Actin, Chain A, domain 4"/>
    <property type="match status" value="1"/>
</dbReference>
<comment type="similarity">
    <text evidence="3">Belongs to the UPRTase family.</text>
</comment>
<dbReference type="SUPFAM" id="SSF53067">
    <property type="entry name" value="Actin-like ATPase domain"/>
    <property type="match status" value="2"/>
</dbReference>
<dbReference type="SMART" id="SM00268">
    <property type="entry name" value="ACTIN"/>
    <property type="match status" value="1"/>
</dbReference>
<dbReference type="AlphaFoldDB" id="A0AAN6D1Z7"/>
<dbReference type="CDD" id="cd06223">
    <property type="entry name" value="PRTases_typeI"/>
    <property type="match status" value="1"/>
</dbReference>
<dbReference type="FunFam" id="3.30.420.40:FF:000502">
    <property type="entry name" value="Actin-Related Proteins"/>
    <property type="match status" value="1"/>
</dbReference>
<dbReference type="Pfam" id="PF14681">
    <property type="entry name" value="UPRTase"/>
    <property type="match status" value="1"/>
</dbReference>
<evidence type="ECO:0000256" key="7">
    <source>
        <dbReference type="ARBA" id="ARBA00022679"/>
    </source>
</evidence>
<dbReference type="InterPro" id="IPR043129">
    <property type="entry name" value="ATPase_NBD"/>
</dbReference>
<keyword evidence="9" id="KW-0342">GTP-binding</keyword>
<evidence type="ECO:0000256" key="1">
    <source>
        <dbReference type="ARBA" id="ARBA00001946"/>
    </source>
</evidence>
<evidence type="ECO:0000256" key="5">
    <source>
        <dbReference type="ARBA" id="ARBA00022533"/>
    </source>
</evidence>
<dbReference type="SUPFAM" id="SSF53271">
    <property type="entry name" value="PRTase-like"/>
    <property type="match status" value="1"/>
</dbReference>
<name>A0AAN6D1Z7_9ASCO</name>
<dbReference type="FunFam" id="3.40.50.2020:FF:000023">
    <property type="entry name" value="Probable uracil phosphoribosyltransferase"/>
    <property type="match status" value="1"/>
</dbReference>
<evidence type="ECO:0000256" key="4">
    <source>
        <dbReference type="ARBA" id="ARBA00011894"/>
    </source>
</evidence>
<comment type="caution">
    <text evidence="12">The sequence shown here is derived from an EMBL/GenBank/DDBJ whole genome shotgun (WGS) entry which is preliminary data.</text>
</comment>
<keyword evidence="8" id="KW-0547">Nucleotide-binding</keyword>
<reference evidence="12" key="1">
    <citation type="journal article" date="2021" name="G3 (Bethesda)">
        <title>Genomic diversity, chromosomal rearrangements, and interspecies hybridization in the ogataea polymorpha species complex.</title>
        <authorList>
            <person name="Hanson S.J."/>
            <person name="Cinneide E.O."/>
            <person name="Salzberg L.I."/>
            <person name="Wolfe K.H."/>
            <person name="McGowan J."/>
            <person name="Fitzpatrick D.A."/>
            <person name="Matlin K."/>
        </authorList>
    </citation>
    <scope>NUCLEOTIDE SEQUENCE</scope>
    <source>
        <strain evidence="12">83-405-1</strain>
    </source>
</reference>
<comment type="similarity">
    <text evidence="10">Belongs to the actin family.</text>
</comment>
<keyword evidence="5" id="KW-0021">Allosteric enzyme</keyword>
<evidence type="ECO:0000313" key="12">
    <source>
        <dbReference type="EMBL" id="KAG7724104.1"/>
    </source>
</evidence>